<dbReference type="RefSeq" id="WP_221788446.1">
    <property type="nucleotide sequence ID" value="NZ_JACLIC010000018.1"/>
</dbReference>
<dbReference type="SUPFAM" id="SSF52540">
    <property type="entry name" value="P-loop containing nucleoside triphosphate hydrolases"/>
    <property type="match status" value="1"/>
</dbReference>
<organism evidence="2 3">
    <name type="scientific">Paenibacillus cucumis</name>
    <name type="common">ex Kampfer et al. 2016</name>
    <dbReference type="NCBI Taxonomy" id="1776858"/>
    <lineage>
        <taxon>Bacteria</taxon>
        <taxon>Bacillati</taxon>
        <taxon>Bacillota</taxon>
        <taxon>Bacilli</taxon>
        <taxon>Bacillales</taxon>
        <taxon>Paenibacillaceae</taxon>
        <taxon>Paenibacillus</taxon>
    </lineage>
</organism>
<accession>A0ABS7KHX2</accession>
<sequence>MEEQQLRKIKKAIMNFQQYIPAGKKKLLKIDSMNIKELLSSLDNVFELEEQAIEVVHSRPYVTDDYENDIMFFAIQLLDSMVSSHNELKTYDEYKNLLRHRHVAYGFYNTIEQKRIKVVDVLDDLLIESLLYSGLVKFYQNYFGTFTDNQRAIKFLCKFYPKDNSSIGQKEKDATVKAIYRHITNAGTPSDFGFAFSGIESIRENIEYLPVEIIDLLLQKYELYKIVNKGVYRNQVFTIINYSALPVSEKQKYKFSFLDSLLIADLMNSGLYQKYGVQEHLIRNYLHLDENLTSDKLGLIIDNHKKSIYGYWTNSCAFDRQFIIDEKAIINMHLHSDNKQVSITYIDNPSTEVIFEYSYQDWMLDNYRSIESEQKVLEFINEDYSKESEYIHRPLKFSLLYLNRYRGIKSQLIDFDHKFTYDVNTKELKISLNSDEIPNFYGNKVYSLSCIVGKNGMGKTSTVDFLRDTFFRLIHIIKEKRISCNNGVVNELEYEPYKIMENNIEFFIVFHLGDQPYYLTNINSTMTSGAHSFNHKAYKSRNELSKVVYFSSMLSVNQDSLFDIEELIKREKEDNEEDYAKSLIDSRHVDYSENSSFIEKRNVIKNAIINKDTRDRPSETFNKDLCYQLAFLDYLVQEELLKYFDFPEDKNFFVLSTLSEPPETQILVENLDENLNSISQFLTLPDAKLGHFSSGQHAKFSFLSKLYWFLEGHGKYSKTFENLAGTQLFSDDQALQKGETALLFVDEGELYYHPEWQRNYIKILIDLIHASKTESKFQIVITTNSPFIISDVLSEDISYLSKEDTEFDQTFGQNIHKLLTHNFFMNYTIGEFSRKFIVDVSELLSPDENNNIKPKISTFLKQYFDTPFESEQLYEKMSQLINKIGELVYREKLMLTLSQKLGEDAELDLLVKQRDELNLKIKQFKLIKERKETE</sequence>
<evidence type="ECO:0000313" key="2">
    <source>
        <dbReference type="EMBL" id="MBY0203732.1"/>
    </source>
</evidence>
<dbReference type="Gene3D" id="3.40.50.300">
    <property type="entry name" value="P-loop containing nucleotide triphosphate hydrolases"/>
    <property type="match status" value="1"/>
</dbReference>
<proteinExistence type="predicted"/>
<dbReference type="EMBL" id="JACLIC010000018">
    <property type="protein sequence ID" value="MBY0203732.1"/>
    <property type="molecule type" value="Genomic_DNA"/>
</dbReference>
<dbReference type="Pfam" id="PF13304">
    <property type="entry name" value="AAA_21"/>
    <property type="match status" value="1"/>
</dbReference>
<dbReference type="InterPro" id="IPR003959">
    <property type="entry name" value="ATPase_AAA_core"/>
</dbReference>
<keyword evidence="3" id="KW-1185">Reference proteome</keyword>
<dbReference type="InterPro" id="IPR027417">
    <property type="entry name" value="P-loop_NTPase"/>
</dbReference>
<feature type="domain" description="ATPase AAA-type core" evidence="1">
    <location>
        <begin position="449"/>
        <end position="790"/>
    </location>
</feature>
<evidence type="ECO:0000313" key="3">
    <source>
        <dbReference type="Proteomes" id="UP000706031"/>
    </source>
</evidence>
<comment type="caution">
    <text evidence="2">The sequence shown here is derived from an EMBL/GenBank/DDBJ whole genome shotgun (WGS) entry which is preliminary data.</text>
</comment>
<gene>
    <name evidence="2" type="ORF">H7T88_10960</name>
</gene>
<name>A0ABS7KHX2_9BACL</name>
<evidence type="ECO:0000259" key="1">
    <source>
        <dbReference type="Pfam" id="PF13304"/>
    </source>
</evidence>
<dbReference type="Proteomes" id="UP000706031">
    <property type="component" value="Unassembled WGS sequence"/>
</dbReference>
<protein>
    <recommendedName>
        <fullName evidence="1">ATPase AAA-type core domain-containing protein</fullName>
    </recommendedName>
</protein>
<reference evidence="2 3" key="1">
    <citation type="submission" date="2020-08" db="EMBL/GenBank/DDBJ databases">
        <title>Fungal Genomes of the International Space Station.</title>
        <authorList>
            <person name="Seuylemezian A."/>
            <person name="Singh N.K."/>
            <person name="Wood J."/>
            <person name="Venkateswaran K."/>
        </authorList>
    </citation>
    <scope>NUCLEOTIDE SEQUENCE [LARGE SCALE GENOMIC DNA]</scope>
    <source>
        <strain evidence="2 3">S/N-304-OC-R4</strain>
    </source>
</reference>